<gene>
    <name evidence="2" type="ORF">HMPREF3222_00969</name>
</gene>
<dbReference type="AlphaFoldDB" id="A0A133NA72"/>
<dbReference type="InterPro" id="IPR046655">
    <property type="entry name" value="DUF6673"/>
</dbReference>
<evidence type="ECO:0000313" key="3">
    <source>
        <dbReference type="Proteomes" id="UP000070646"/>
    </source>
</evidence>
<protein>
    <recommendedName>
        <fullName evidence="1">DUF6673 domain-containing protein</fullName>
    </recommendedName>
</protein>
<dbReference type="Pfam" id="PF20378">
    <property type="entry name" value="DUF6673"/>
    <property type="match status" value="1"/>
</dbReference>
<dbReference type="RefSeq" id="WP_060794990.1">
    <property type="nucleotide sequence ID" value="NZ_KQ956193.1"/>
</dbReference>
<dbReference type="EMBL" id="LRPU01000048">
    <property type="protein sequence ID" value="KXA13195.1"/>
    <property type="molecule type" value="Genomic_DNA"/>
</dbReference>
<dbReference type="InterPro" id="IPR036708">
    <property type="entry name" value="BipD-like_sf"/>
</dbReference>
<name>A0A133NA72_CLOPF</name>
<dbReference type="Gene3D" id="1.20.1710.10">
    <property type="entry name" value="IpaD-like"/>
    <property type="match status" value="1"/>
</dbReference>
<organism evidence="2 3">
    <name type="scientific">Clostridium perfringens</name>
    <dbReference type="NCBI Taxonomy" id="1502"/>
    <lineage>
        <taxon>Bacteria</taxon>
        <taxon>Bacillati</taxon>
        <taxon>Bacillota</taxon>
        <taxon>Clostridia</taxon>
        <taxon>Eubacteriales</taxon>
        <taxon>Clostridiaceae</taxon>
        <taxon>Clostridium</taxon>
    </lineage>
</organism>
<evidence type="ECO:0000313" key="2">
    <source>
        <dbReference type="EMBL" id="KXA13195.1"/>
    </source>
</evidence>
<evidence type="ECO:0000259" key="1">
    <source>
        <dbReference type="Pfam" id="PF20378"/>
    </source>
</evidence>
<comment type="caution">
    <text evidence="2">The sequence shown here is derived from an EMBL/GenBank/DDBJ whole genome shotgun (WGS) entry which is preliminary data.</text>
</comment>
<feature type="domain" description="DUF6673" evidence="1">
    <location>
        <begin position="3"/>
        <end position="119"/>
    </location>
</feature>
<reference evidence="2 3" key="1">
    <citation type="submission" date="2016-01" db="EMBL/GenBank/DDBJ databases">
        <authorList>
            <person name="Oliw E.H."/>
        </authorList>
    </citation>
    <scope>NUCLEOTIDE SEQUENCE [LARGE SCALE GENOMIC DNA]</scope>
    <source>
        <strain evidence="2 3">MJR7757A</strain>
    </source>
</reference>
<proteinExistence type="predicted"/>
<accession>A0A133NA72</accession>
<sequence>MIKINGIEFDFDAFDAEDAEKAEKEMKKVHASLKNSPRNLDRSGVIKYTVKSVRECFDNIFGSGAADKIFKGKTNMKLAMRYFEELSVGIQEQDKEFDKEMDTTIQKYSPNRAARRNNKN</sequence>
<feature type="non-terminal residue" evidence="2">
    <location>
        <position position="120"/>
    </location>
</feature>
<dbReference type="Proteomes" id="UP000070646">
    <property type="component" value="Unassembled WGS sequence"/>
</dbReference>